<keyword evidence="5" id="KW-1185">Reference proteome</keyword>
<dbReference type="PANTHER" id="PTHR43364">
    <property type="entry name" value="NADH-SPECIFIC METHYLGLYOXAL REDUCTASE-RELATED"/>
    <property type="match status" value="1"/>
</dbReference>
<accession>A0A2G8SV45</accession>
<dbReference type="Gene3D" id="3.20.20.100">
    <property type="entry name" value="NADP-dependent oxidoreductase domain"/>
    <property type="match status" value="1"/>
</dbReference>
<dbReference type="AlphaFoldDB" id="A0A2G8SV45"/>
<protein>
    <submittedName>
        <fullName evidence="4">Transporter</fullName>
    </submittedName>
</protein>
<evidence type="ECO:0000256" key="1">
    <source>
        <dbReference type="ARBA" id="ARBA00022857"/>
    </source>
</evidence>
<evidence type="ECO:0000256" key="2">
    <source>
        <dbReference type="ARBA" id="ARBA00038157"/>
    </source>
</evidence>
<comment type="caution">
    <text evidence="4">The sequence shown here is derived from an EMBL/GenBank/DDBJ whole genome shotgun (WGS) entry which is preliminary data.</text>
</comment>
<feature type="domain" description="NADP-dependent oxidoreductase" evidence="3">
    <location>
        <begin position="28"/>
        <end position="343"/>
    </location>
</feature>
<dbReference type="EMBL" id="AYKW01000001">
    <property type="protein sequence ID" value="PIL37641.1"/>
    <property type="molecule type" value="Genomic_DNA"/>
</dbReference>
<evidence type="ECO:0000259" key="3">
    <source>
        <dbReference type="Pfam" id="PF00248"/>
    </source>
</evidence>
<organism evidence="4 5">
    <name type="scientific">Ganoderma sinense ZZ0214-1</name>
    <dbReference type="NCBI Taxonomy" id="1077348"/>
    <lineage>
        <taxon>Eukaryota</taxon>
        <taxon>Fungi</taxon>
        <taxon>Dikarya</taxon>
        <taxon>Basidiomycota</taxon>
        <taxon>Agaricomycotina</taxon>
        <taxon>Agaricomycetes</taxon>
        <taxon>Polyporales</taxon>
        <taxon>Polyporaceae</taxon>
        <taxon>Ganoderma</taxon>
    </lineage>
</organism>
<dbReference type="PANTHER" id="PTHR43364:SF7">
    <property type="entry name" value="NADP-DEPENDENT OXIDOREDUCTASE DOMAIN-CONTAINING PROTEIN-RELATED"/>
    <property type="match status" value="1"/>
</dbReference>
<gene>
    <name evidence="4" type="ORF">GSI_01335</name>
</gene>
<dbReference type="OrthoDB" id="48988at2759"/>
<name>A0A2G8SV45_9APHY</name>
<proteinExistence type="inferred from homology"/>
<dbReference type="STRING" id="1077348.A0A2G8SV45"/>
<dbReference type="SUPFAM" id="SSF51430">
    <property type="entry name" value="NAD(P)-linked oxidoreductase"/>
    <property type="match status" value="1"/>
</dbReference>
<evidence type="ECO:0000313" key="4">
    <source>
        <dbReference type="EMBL" id="PIL37641.1"/>
    </source>
</evidence>
<dbReference type="InterPro" id="IPR036812">
    <property type="entry name" value="NAD(P)_OxRdtase_dom_sf"/>
</dbReference>
<keyword evidence="1" id="KW-0521">NADP</keyword>
<sequence>MFTPAPEPPTRLGYYRQLAPRAGIHVSPLCLGGMSIGDKWDKFGMGSMDKDASFRLLDAYFDAGGNFIDTANSYQDGTSEEFIGEWAEARGFRDQLVLATKYGNNNCRGNDSIVQKVNFGGDNLKSLMLSVETSLKRLRTTYIDILYVHLWDSITDVEEIMDGLHNLVVAGKVLYLGVSNWPAWLVVKANDYARQHGKTPFVIYQAHWSVLDRRIEHEVLPMCRHEGLAIAAYGVLGAGHIRTDAEEERRRETGEHGRTSFGLKWERTPEERAVCRVLERIAGEEEVGVGEGNLGAVAIAYVMQKAPYVFPLVGGRKVEHLAANIDALNVRLTDEHMKAIEDAKPFEKAWHAQIIGDYGEVPYLLGSQAKIVPQPLLPPIKPQPLA</sequence>
<comment type="similarity">
    <text evidence="2">Belongs to the aldo/keto reductase family. Aldo/keto reductase 2 subfamily.</text>
</comment>
<reference evidence="4 5" key="1">
    <citation type="journal article" date="2015" name="Sci. Rep.">
        <title>Chromosome-level genome map provides insights into diverse defense mechanisms in the medicinal fungus Ganoderma sinense.</title>
        <authorList>
            <person name="Zhu Y."/>
            <person name="Xu J."/>
            <person name="Sun C."/>
            <person name="Zhou S."/>
            <person name="Xu H."/>
            <person name="Nelson D.R."/>
            <person name="Qian J."/>
            <person name="Song J."/>
            <person name="Luo H."/>
            <person name="Xiang L."/>
            <person name="Li Y."/>
            <person name="Xu Z."/>
            <person name="Ji A."/>
            <person name="Wang L."/>
            <person name="Lu S."/>
            <person name="Hayward A."/>
            <person name="Sun W."/>
            <person name="Li X."/>
            <person name="Schwartz D.C."/>
            <person name="Wang Y."/>
            <person name="Chen S."/>
        </authorList>
    </citation>
    <scope>NUCLEOTIDE SEQUENCE [LARGE SCALE GENOMIC DNA]</scope>
    <source>
        <strain evidence="4 5">ZZ0214-1</strain>
    </source>
</reference>
<dbReference type="InterPro" id="IPR023210">
    <property type="entry name" value="NADP_OxRdtase_dom"/>
</dbReference>
<dbReference type="Proteomes" id="UP000230002">
    <property type="component" value="Unassembled WGS sequence"/>
</dbReference>
<dbReference type="InterPro" id="IPR050523">
    <property type="entry name" value="AKR_Detox_Biosynth"/>
</dbReference>
<evidence type="ECO:0000313" key="5">
    <source>
        <dbReference type="Proteomes" id="UP000230002"/>
    </source>
</evidence>
<dbReference type="Pfam" id="PF00248">
    <property type="entry name" value="Aldo_ket_red"/>
    <property type="match status" value="1"/>
</dbReference>